<evidence type="ECO:0000256" key="4">
    <source>
        <dbReference type="ARBA" id="ARBA00022989"/>
    </source>
</evidence>
<feature type="transmembrane region" description="Helical" evidence="7">
    <location>
        <begin position="726"/>
        <end position="746"/>
    </location>
</feature>
<dbReference type="Proteomes" id="UP000646827">
    <property type="component" value="Unassembled WGS sequence"/>
</dbReference>
<feature type="transmembrane region" description="Helical" evidence="7">
    <location>
        <begin position="128"/>
        <end position="149"/>
    </location>
</feature>
<feature type="transmembrane region" description="Helical" evidence="7">
    <location>
        <begin position="438"/>
        <end position="456"/>
    </location>
</feature>
<dbReference type="GO" id="GO:0008506">
    <property type="term" value="F:sucrose:proton symporter activity"/>
    <property type="evidence" value="ECO:0007669"/>
    <property type="project" value="TreeGrafter"/>
</dbReference>
<dbReference type="GO" id="GO:0005886">
    <property type="term" value="C:plasma membrane"/>
    <property type="evidence" value="ECO:0007669"/>
    <property type="project" value="TreeGrafter"/>
</dbReference>
<feature type="transmembrane region" description="Helical" evidence="7">
    <location>
        <begin position="377"/>
        <end position="398"/>
    </location>
</feature>
<keyword evidence="3 7" id="KW-0812">Transmembrane</keyword>
<dbReference type="AlphaFoldDB" id="A0A8H7VDG7"/>
<dbReference type="SUPFAM" id="SSF103473">
    <property type="entry name" value="MFS general substrate transporter"/>
    <property type="match status" value="1"/>
</dbReference>
<proteinExistence type="predicted"/>
<keyword evidence="4 7" id="KW-1133">Transmembrane helix</keyword>
<comment type="caution">
    <text evidence="8">The sequence shown here is derived from an EMBL/GenBank/DDBJ whole genome shotgun (WGS) entry which is preliminary data.</text>
</comment>
<sequence length="755" mass="82756">MSAGPSHSLDGNKTIVHPDSPTAFNVFEEQQQRVPPPPTATTAAAENEAASDIVDDDDFLYQDSDLMLQPENNTQYLKGIVHIKGANTTCRIIWLTICLAGLQFTWTVEMAYGTPYLLSLGLTKSVMSLVWIAGPLSGLLMQPIVGVLSDRCTSKLGRRRPFIILGCIAVVLTLLVIGWTREITALFTGGVQEGDAFKHGSIGIAIAAIYVLDFSINCIQASCRALLVDALPPSQQEDGTAWAGRMVGLGNVAAFPFLGDTQLKVLCVIAAIVLVLSDIITCYAVTEKILTKEPKKKKKSWGAPFKALTDITTNIWNLPKPIRRICNVQFFAWIGWFPFLFYSTTWVAEIYDQNAIQNGAGDTGEDSLGQATRAGSFAFLVYSIISLAASFILPWVVVPSYNDETTSGPTFRLKIRGRYYTITPSKYVKISFLNLPRAWTVGHIIFLISMLATVFVSNVAGASVVIGICGVSWALTMWAPFSLLGEYIAEMEEKRAVNGGDDQYHPANVEHRIGMNRMAMSSRISLVAGQTGLGTEGGLYQLVEQFDTDGDSDNERREADGGIELHDRRRQSPQQQQEELHRLETTIRNIDEQQQLVTIPKPPDLNNVISTPSDAMMMTPLNDHIENGKDSLDFNVNEQSAESSDRDILLGNNQQEDNNGNHSGRRRSSLTGTTTMTVDTNIPSAGVLLGIHNMYIVAPQFLVTFFSSVMFHFLEKNASEGEETSADAIGVVLRFGALMVGIAAFLSSRIGRPYK</sequence>
<evidence type="ECO:0000256" key="1">
    <source>
        <dbReference type="ARBA" id="ARBA00004141"/>
    </source>
</evidence>
<evidence type="ECO:0000313" key="8">
    <source>
        <dbReference type="EMBL" id="KAG2216395.1"/>
    </source>
</evidence>
<feature type="transmembrane region" description="Helical" evidence="7">
    <location>
        <begin position="161"/>
        <end position="180"/>
    </location>
</feature>
<evidence type="ECO:0000256" key="7">
    <source>
        <dbReference type="SAM" id="Phobius"/>
    </source>
</evidence>
<evidence type="ECO:0000256" key="6">
    <source>
        <dbReference type="SAM" id="MobiDB-lite"/>
    </source>
</evidence>
<evidence type="ECO:0000256" key="2">
    <source>
        <dbReference type="ARBA" id="ARBA00022448"/>
    </source>
</evidence>
<feature type="region of interest" description="Disordered" evidence="6">
    <location>
        <begin position="547"/>
        <end position="579"/>
    </location>
</feature>
<dbReference type="Pfam" id="PF13347">
    <property type="entry name" value="MFS_2"/>
    <property type="match status" value="1"/>
</dbReference>
<keyword evidence="2" id="KW-0813">Transport</keyword>
<accession>A0A8H7VDG7</accession>
<dbReference type="PANTHER" id="PTHR19432:SF35">
    <property type="entry name" value="SOLUTE CARRIER FAMILY 45 MEMBER 3 ISOFORM X1"/>
    <property type="match status" value="1"/>
</dbReference>
<organism evidence="8 9">
    <name type="scientific">Circinella minor</name>
    <dbReference type="NCBI Taxonomy" id="1195481"/>
    <lineage>
        <taxon>Eukaryota</taxon>
        <taxon>Fungi</taxon>
        <taxon>Fungi incertae sedis</taxon>
        <taxon>Mucoromycota</taxon>
        <taxon>Mucoromycotina</taxon>
        <taxon>Mucoromycetes</taxon>
        <taxon>Mucorales</taxon>
        <taxon>Lichtheimiaceae</taxon>
        <taxon>Circinella</taxon>
    </lineage>
</organism>
<feature type="region of interest" description="Disordered" evidence="6">
    <location>
        <begin position="638"/>
        <end position="675"/>
    </location>
</feature>
<comment type="subcellular location">
    <subcellularLocation>
        <location evidence="1">Membrane</location>
        <topology evidence="1">Multi-pass membrane protein</topology>
    </subcellularLocation>
</comment>
<feature type="transmembrane region" description="Helical" evidence="7">
    <location>
        <begin position="92"/>
        <end position="108"/>
    </location>
</feature>
<dbReference type="PANTHER" id="PTHR19432">
    <property type="entry name" value="SUGAR TRANSPORTER"/>
    <property type="match status" value="1"/>
</dbReference>
<dbReference type="Gene3D" id="1.20.1250.20">
    <property type="entry name" value="MFS general substrate transporter like domains"/>
    <property type="match status" value="1"/>
</dbReference>
<feature type="compositionally biased region" description="Basic and acidic residues" evidence="6">
    <location>
        <begin position="553"/>
        <end position="567"/>
    </location>
</feature>
<dbReference type="InterPro" id="IPR036259">
    <property type="entry name" value="MFS_trans_sf"/>
</dbReference>
<dbReference type="EMBL" id="JAEPRB010000411">
    <property type="protein sequence ID" value="KAG2216395.1"/>
    <property type="molecule type" value="Genomic_DNA"/>
</dbReference>
<feature type="transmembrane region" description="Helical" evidence="7">
    <location>
        <begin position="462"/>
        <end position="485"/>
    </location>
</feature>
<keyword evidence="5 7" id="KW-0472">Membrane</keyword>
<protein>
    <recommendedName>
        <fullName evidence="10">Solute carrier family 45, member 1/2/4</fullName>
    </recommendedName>
</protein>
<feature type="transmembrane region" description="Helical" evidence="7">
    <location>
        <begin position="263"/>
        <end position="286"/>
    </location>
</feature>
<keyword evidence="9" id="KW-1185">Reference proteome</keyword>
<gene>
    <name evidence="8" type="ORF">INT45_012484</name>
</gene>
<name>A0A8H7VDG7_9FUNG</name>
<dbReference type="OrthoDB" id="28755at2759"/>
<feature type="transmembrane region" description="Helical" evidence="7">
    <location>
        <begin position="694"/>
        <end position="714"/>
    </location>
</feature>
<evidence type="ECO:0000256" key="5">
    <source>
        <dbReference type="ARBA" id="ARBA00023136"/>
    </source>
</evidence>
<feature type="compositionally biased region" description="Polar residues" evidence="6">
    <location>
        <begin position="651"/>
        <end position="662"/>
    </location>
</feature>
<feature type="region of interest" description="Disordered" evidence="6">
    <location>
        <begin position="1"/>
        <end position="22"/>
    </location>
</feature>
<evidence type="ECO:0008006" key="10">
    <source>
        <dbReference type="Google" id="ProtNLM"/>
    </source>
</evidence>
<reference evidence="8 9" key="1">
    <citation type="submission" date="2020-12" db="EMBL/GenBank/DDBJ databases">
        <title>Metabolic potential, ecology and presence of endohyphal bacteria is reflected in genomic diversity of Mucoromycotina.</title>
        <authorList>
            <person name="Muszewska A."/>
            <person name="Okrasinska A."/>
            <person name="Steczkiewicz K."/>
            <person name="Drgas O."/>
            <person name="Orlowska M."/>
            <person name="Perlinska-Lenart U."/>
            <person name="Aleksandrzak-Piekarczyk T."/>
            <person name="Szatraj K."/>
            <person name="Zielenkiewicz U."/>
            <person name="Pilsyk S."/>
            <person name="Malc E."/>
            <person name="Mieczkowski P."/>
            <person name="Kruszewska J.S."/>
            <person name="Biernat P."/>
            <person name="Pawlowska J."/>
        </authorList>
    </citation>
    <scope>NUCLEOTIDE SEQUENCE [LARGE SCALE GENOMIC DNA]</scope>
    <source>
        <strain evidence="8 9">CBS 142.35</strain>
    </source>
</reference>
<evidence type="ECO:0000313" key="9">
    <source>
        <dbReference type="Proteomes" id="UP000646827"/>
    </source>
</evidence>
<feature type="transmembrane region" description="Helical" evidence="7">
    <location>
        <begin position="330"/>
        <end position="348"/>
    </location>
</feature>
<evidence type="ECO:0000256" key="3">
    <source>
        <dbReference type="ARBA" id="ARBA00022692"/>
    </source>
</evidence>